<evidence type="ECO:0000256" key="6">
    <source>
        <dbReference type="HAMAP-Rule" id="MF_00031"/>
    </source>
</evidence>
<keyword evidence="2 6" id="KW-0227">DNA damage</keyword>
<proteinExistence type="inferred from homology"/>
<sequence length="196" mass="20758">MIASLRGTVNSVTLNYAVLEINGVGYLVYATPTVLSTLQVGSEHELHTHLVVREDALTLYGFAELSDRFAFEVLLGVPKVGPKVALAMLSVYSADELRQIVADKNYKALQQVPGIGAKSAQRIVLDIGEKLGAPVPGAGLGVASAIHPADETVSEALMGLGFSGAQANAAVREVRVQQPNLSTQELLREALKALRN</sequence>
<evidence type="ECO:0000256" key="3">
    <source>
        <dbReference type="ARBA" id="ARBA00023125"/>
    </source>
</evidence>
<dbReference type="GO" id="GO:0009379">
    <property type="term" value="C:Holliday junction helicase complex"/>
    <property type="evidence" value="ECO:0007669"/>
    <property type="project" value="InterPro"/>
</dbReference>
<dbReference type="InterPro" id="IPR012340">
    <property type="entry name" value="NA-bd_OB-fold"/>
</dbReference>
<dbReference type="RefSeq" id="WP_075361293.1">
    <property type="nucleotide sequence ID" value="NZ_MPDM01000003.1"/>
</dbReference>
<comment type="domain">
    <text evidence="6">Has three domains with a flexible linker between the domains II and III and assumes an 'L' shape. Domain III is highly mobile and contacts RuvB.</text>
</comment>
<dbReference type="Proteomes" id="UP000186465">
    <property type="component" value="Unassembled WGS sequence"/>
</dbReference>
<dbReference type="Gene3D" id="1.10.8.10">
    <property type="entry name" value="DNA helicase RuvA subunit, C-terminal domain"/>
    <property type="match status" value="1"/>
</dbReference>
<reference evidence="9" key="1">
    <citation type="submission" date="2016-11" db="EMBL/GenBank/DDBJ databases">
        <title>Actinomyces gypaetusis sp. nov. isolated from Gypaetus barbatus in Qinghai Tibet Plateau China.</title>
        <authorList>
            <person name="Meng X."/>
        </authorList>
    </citation>
    <scope>NUCLEOTIDE SEQUENCE [LARGE SCALE GENOMIC DNA]</scope>
    <source>
        <strain evidence="9">DSM 15383</strain>
    </source>
</reference>
<comment type="similarity">
    <text evidence="6">Belongs to the RuvA family.</text>
</comment>
<dbReference type="InterPro" id="IPR010994">
    <property type="entry name" value="RuvA_2-like"/>
</dbReference>
<dbReference type="CDD" id="cd14332">
    <property type="entry name" value="UBA_RuvA_C"/>
    <property type="match status" value="1"/>
</dbReference>
<dbReference type="Pfam" id="PF07499">
    <property type="entry name" value="RuvA_C"/>
    <property type="match status" value="1"/>
</dbReference>
<keyword evidence="8" id="KW-0067">ATP-binding</keyword>
<keyword evidence="4 6" id="KW-0233">DNA recombination</keyword>
<dbReference type="Pfam" id="PF14520">
    <property type="entry name" value="HHH_5"/>
    <property type="match status" value="1"/>
</dbReference>
<dbReference type="SUPFAM" id="SSF47781">
    <property type="entry name" value="RuvA domain 2-like"/>
    <property type="match status" value="1"/>
</dbReference>
<dbReference type="SUPFAM" id="SSF50249">
    <property type="entry name" value="Nucleic acid-binding proteins"/>
    <property type="match status" value="1"/>
</dbReference>
<dbReference type="InterPro" id="IPR000085">
    <property type="entry name" value="RuvA"/>
</dbReference>
<dbReference type="Gene3D" id="1.10.150.20">
    <property type="entry name" value="5' to 3' exonuclease, C-terminal subdomain"/>
    <property type="match status" value="1"/>
</dbReference>
<dbReference type="EMBL" id="MPDM01000003">
    <property type="protein sequence ID" value="OKL49968.1"/>
    <property type="molecule type" value="Genomic_DNA"/>
</dbReference>
<dbReference type="Gene3D" id="2.40.50.140">
    <property type="entry name" value="Nucleic acid-binding proteins"/>
    <property type="match status" value="1"/>
</dbReference>
<evidence type="ECO:0000259" key="7">
    <source>
        <dbReference type="SMART" id="SM00278"/>
    </source>
</evidence>
<dbReference type="InterPro" id="IPR003583">
    <property type="entry name" value="Hlx-hairpin-Hlx_DNA-bd_motif"/>
</dbReference>
<protein>
    <recommendedName>
        <fullName evidence="6">Holliday junction branch migration complex subunit RuvA</fullName>
    </recommendedName>
</protein>
<dbReference type="GO" id="GO:0009378">
    <property type="term" value="F:four-way junction helicase activity"/>
    <property type="evidence" value="ECO:0007669"/>
    <property type="project" value="InterPro"/>
</dbReference>
<evidence type="ECO:0000256" key="4">
    <source>
        <dbReference type="ARBA" id="ARBA00023172"/>
    </source>
</evidence>
<dbReference type="GO" id="GO:0000400">
    <property type="term" value="F:four-way junction DNA binding"/>
    <property type="evidence" value="ECO:0007669"/>
    <property type="project" value="UniProtKB-UniRule"/>
</dbReference>
<evidence type="ECO:0000256" key="5">
    <source>
        <dbReference type="ARBA" id="ARBA00023204"/>
    </source>
</evidence>
<keyword evidence="8" id="KW-0347">Helicase</keyword>
<feature type="domain" description="Helix-hairpin-helix DNA-binding motif class 1" evidence="7">
    <location>
        <begin position="107"/>
        <end position="126"/>
    </location>
</feature>
<keyword evidence="3 6" id="KW-0238">DNA-binding</keyword>
<dbReference type="SMART" id="SM00278">
    <property type="entry name" value="HhH1"/>
    <property type="match status" value="2"/>
</dbReference>
<comment type="caution">
    <text evidence="6">Lacks conserved residue(s) required for the propagation of feature annotation.</text>
</comment>
<dbReference type="AlphaFoldDB" id="A0A1Q5PQP7"/>
<comment type="function">
    <text evidence="6">The RuvA-RuvB-RuvC complex processes Holliday junction (HJ) DNA during genetic recombination and DNA repair, while the RuvA-RuvB complex plays an important role in the rescue of blocked DNA replication forks via replication fork reversal (RFR). RuvA specifically binds to HJ cruciform DNA, conferring on it an open structure. The RuvB hexamer acts as an ATP-dependent pump, pulling dsDNA into and through the RuvAB complex. HJ branch migration allows RuvC to scan DNA until it finds its consensus sequence, where it cleaves and resolves the cruciform DNA.</text>
</comment>
<dbReference type="GO" id="GO:0048476">
    <property type="term" value="C:Holliday junction resolvase complex"/>
    <property type="evidence" value="ECO:0007669"/>
    <property type="project" value="UniProtKB-UniRule"/>
</dbReference>
<accession>A0A1Q5PQP7</accession>
<dbReference type="GO" id="GO:0006310">
    <property type="term" value="P:DNA recombination"/>
    <property type="evidence" value="ECO:0007669"/>
    <property type="project" value="UniProtKB-UniRule"/>
</dbReference>
<evidence type="ECO:0000313" key="8">
    <source>
        <dbReference type="EMBL" id="OKL49968.1"/>
    </source>
</evidence>
<dbReference type="NCBIfam" id="TIGR00084">
    <property type="entry name" value="ruvA"/>
    <property type="match status" value="1"/>
</dbReference>
<evidence type="ECO:0000256" key="2">
    <source>
        <dbReference type="ARBA" id="ARBA00022763"/>
    </source>
</evidence>
<dbReference type="Pfam" id="PF01330">
    <property type="entry name" value="RuvA_N"/>
    <property type="match status" value="1"/>
</dbReference>
<gene>
    <name evidence="6" type="primary">ruvA</name>
    <name evidence="8" type="ORF">BM477_03470</name>
</gene>
<name>A0A1Q5PQP7_9ACTO</name>
<organism evidence="8 9">
    <name type="scientific">Boudabousia marimammalium</name>
    <dbReference type="NCBI Taxonomy" id="156892"/>
    <lineage>
        <taxon>Bacteria</taxon>
        <taxon>Bacillati</taxon>
        <taxon>Actinomycetota</taxon>
        <taxon>Actinomycetes</taxon>
        <taxon>Actinomycetales</taxon>
        <taxon>Actinomycetaceae</taxon>
        <taxon>Boudabousia</taxon>
    </lineage>
</organism>
<dbReference type="InterPro" id="IPR011114">
    <property type="entry name" value="RuvA_C"/>
</dbReference>
<keyword evidence="8" id="KW-0378">Hydrolase</keyword>
<dbReference type="GO" id="GO:0006281">
    <property type="term" value="P:DNA repair"/>
    <property type="evidence" value="ECO:0007669"/>
    <property type="project" value="UniProtKB-UniRule"/>
</dbReference>
<keyword evidence="8" id="KW-0547">Nucleotide-binding</keyword>
<dbReference type="STRING" id="156892.BM477_03470"/>
<keyword evidence="5 6" id="KW-0234">DNA repair</keyword>
<keyword evidence="9" id="KW-1185">Reference proteome</keyword>
<keyword evidence="1 6" id="KW-0963">Cytoplasm</keyword>
<comment type="caution">
    <text evidence="8">The sequence shown here is derived from an EMBL/GenBank/DDBJ whole genome shotgun (WGS) entry which is preliminary data.</text>
</comment>
<feature type="domain" description="Helix-hairpin-helix DNA-binding motif class 1" evidence="7">
    <location>
        <begin position="72"/>
        <end position="91"/>
    </location>
</feature>
<dbReference type="GO" id="GO:0005524">
    <property type="term" value="F:ATP binding"/>
    <property type="evidence" value="ECO:0007669"/>
    <property type="project" value="InterPro"/>
</dbReference>
<dbReference type="HAMAP" id="MF_00031">
    <property type="entry name" value="DNA_HJ_migration_RuvA"/>
    <property type="match status" value="1"/>
</dbReference>
<dbReference type="OrthoDB" id="5293449at2"/>
<dbReference type="InterPro" id="IPR036267">
    <property type="entry name" value="RuvA_C_sf"/>
</dbReference>
<comment type="subcellular location">
    <subcellularLocation>
        <location evidence="6">Cytoplasm</location>
    </subcellularLocation>
</comment>
<dbReference type="InterPro" id="IPR013849">
    <property type="entry name" value="DNA_helicase_Holl-junc_RuvA_I"/>
</dbReference>
<dbReference type="GO" id="GO:0005737">
    <property type="term" value="C:cytoplasm"/>
    <property type="evidence" value="ECO:0007669"/>
    <property type="project" value="UniProtKB-SubCell"/>
</dbReference>
<evidence type="ECO:0000313" key="9">
    <source>
        <dbReference type="Proteomes" id="UP000186465"/>
    </source>
</evidence>
<evidence type="ECO:0000256" key="1">
    <source>
        <dbReference type="ARBA" id="ARBA00022490"/>
    </source>
</evidence>
<comment type="subunit">
    <text evidence="6">Homotetramer. Forms an RuvA(8)-RuvB(12)-Holliday junction (HJ) complex. HJ DNA is sandwiched between 2 RuvA tetramers; dsDNA enters through RuvA and exits via RuvB. An RuvB hexamer assembles on each DNA strand where it exits the tetramer. Each RuvB hexamer is contacted by two RuvA subunits (via domain III) on 2 adjacent RuvB subunits; this complex drives branch migration. In the full resolvosome a probable DNA-RuvA(4)-RuvB(12)-RuvC(2) complex forms which resolves the HJ.</text>
</comment>
<dbReference type="SUPFAM" id="SSF46929">
    <property type="entry name" value="DNA helicase RuvA subunit, C-terminal domain"/>
    <property type="match status" value="1"/>
</dbReference>
<feature type="region of interest" description="Domain III" evidence="6">
    <location>
        <begin position="151"/>
        <end position="196"/>
    </location>
</feature>